<dbReference type="Pfam" id="PF00168">
    <property type="entry name" value="C2"/>
    <property type="match status" value="4"/>
</dbReference>
<dbReference type="PANTHER" id="PTHR39670">
    <property type="entry name" value="C2 DOMAIN-CONTAINING PROTEIN-RELATED"/>
    <property type="match status" value="1"/>
</dbReference>
<keyword evidence="2" id="KW-0732">Signal</keyword>
<feature type="region of interest" description="Disordered" evidence="1">
    <location>
        <begin position="171"/>
        <end position="200"/>
    </location>
</feature>
<evidence type="ECO:0000256" key="2">
    <source>
        <dbReference type="SAM" id="SignalP"/>
    </source>
</evidence>
<evidence type="ECO:0000259" key="3">
    <source>
        <dbReference type="PROSITE" id="PS50004"/>
    </source>
</evidence>
<protein>
    <submittedName>
        <fullName evidence="4">Predicted_C2_domain_protein</fullName>
    </submittedName>
</protein>
<dbReference type="SUPFAM" id="SSF49562">
    <property type="entry name" value="C2 domain (Calcium/lipid-binding domain, CaLB)"/>
    <property type="match status" value="2"/>
</dbReference>
<organism evidence="4 5">
    <name type="scientific">Leishmania braziliensis MHOM/BR/75/M2904</name>
    <dbReference type="NCBI Taxonomy" id="420245"/>
    <lineage>
        <taxon>Eukaryota</taxon>
        <taxon>Discoba</taxon>
        <taxon>Euglenozoa</taxon>
        <taxon>Kinetoplastea</taxon>
        <taxon>Metakinetoplastina</taxon>
        <taxon>Trypanosomatida</taxon>
        <taxon>Trypanosomatidae</taxon>
        <taxon>Leishmaniinae</taxon>
        <taxon>Leishmania</taxon>
        <taxon>Leishmania braziliensis species complex</taxon>
    </lineage>
</organism>
<evidence type="ECO:0000313" key="4">
    <source>
        <dbReference type="EMBL" id="SYZ70286.1"/>
    </source>
</evidence>
<feature type="domain" description="C2" evidence="3">
    <location>
        <begin position="264"/>
        <end position="396"/>
    </location>
</feature>
<evidence type="ECO:0000313" key="5">
    <source>
        <dbReference type="Proteomes" id="UP000319462"/>
    </source>
</evidence>
<dbReference type="SMART" id="SM00239">
    <property type="entry name" value="C2"/>
    <property type="match status" value="4"/>
</dbReference>
<feature type="region of interest" description="Disordered" evidence="1">
    <location>
        <begin position="18"/>
        <end position="76"/>
    </location>
</feature>
<feature type="compositionally biased region" description="Low complexity" evidence="1">
    <location>
        <begin position="61"/>
        <end position="72"/>
    </location>
</feature>
<gene>
    <name evidence="4" type="ORF">LBRM2904_35.4740</name>
</gene>
<feature type="region of interest" description="Disordered" evidence="1">
    <location>
        <begin position="1292"/>
        <end position="1319"/>
    </location>
</feature>
<sequence>MCVCVLLLPLLASSISVVSDQMPSPHRSTSSPARRTRTAATDQSSGFPIHPTRHSRHSRASTRSSYQESSTSNYDVDEARKEVADCATPANQVSPDTPHLSPYRQYGTNSTGRSEQDRNDDAPQDYPRLTYHRNGSVSQMNQSILKLAGGRGRRTRRFGTVPIHPSSRYVSVTNRDVPTPHSRKPSKSSAGRHATDVHPSRASRMVEFSVDIETLEDYKTPIRHRQGGVGYVYDHGVGHTAAPLARRVGCHDREDPPTVVYGHSNGNVDESKANSTAATAPAEPYHFRVRLCECQGVFADLEALSRTPPAVYFAVHTVKERGHSGVVEKGSYNPVFCDEFMFSSADPEHDALVCTLVSVSSVNNSRGGSMQREKKVAECVLALHNLAWQVERKVWVPLVRHPGTSQAYEQGEVLVSIYSADFGYDDVATEAEEAACSTAIHDILTHYAPQELHRLDWMTGAYVNKGPEALSQLRASYRARTIEPVPVRVTVQRIDGLTDEAGCPTRASDIYVVVGDGCVEQLSKTVLYRRGAIINQEFDLVLLNPAADTVSVTVFGNSRKLGEAVAGLTNIQAGKAKEVKLMLVRAAETGDASNGGQATITLQTEKYSSPRQMTAMQETRLRNRVLAYLWRYLRDDLHRLDAIVGRIDNEEVYMQEWARAVGPEQKPTRLTVRVREARNMFSDGGLLPRCYARISAGPATVRTGLATVRKGLVTFSDTFSVQVYDPAHDAVEVMIVADGDDGEREVSRVCFGVATLPRQRCVVRTLHLVAAATKRVAHVQGELTVELVAEDFGLTGALAVASEASIGSSSSLHMQRLEVIIQQGTPEKLHRVPYMLDTVPPGECERFIEDQEKQYGGHVAVAPMTVKILGVKAFKPVGNFYVKVYLNKEPILRTEDVKGSTEVVMNIEDNNETTVRLKEASQTVLFFKIGQHRALRKTAVLGETEVALANLVRGEKNVLWLPFFHPSTESASGYGGGTHRGSISCVSVRQNNAVKLKGNRMPDSNGIVTTQQEQSSGAALAHHGAATPSPEGLLGMELQSLAFPATTVTEYKLDDESGRRGVSVQEAVTYDMTSLIAKMRPSELTKVQPRIAQCASLKSAHDELRAELSRTPIAATIYVNIESVELATEAGKAQEAQGRIAVEAVYGSERQRSCKRTEFANDALHQRQCYTQIRLDIPEKLNSTTNGHNGATSRAAGDAKGVPPLELRLVGVHSSDWAVGAVSGKTGSVGSGGAFDEGGRGMNHYDATDSASDTTADSCYMGGENNIHSYIKRPKYRCGTWAIKRQKEGRVGCLPNTPNLQRQHSSRTGVPTASSHSNHCQSYTEVQHSNYCDVDEEFYLSDAKTIRSYVDSPWQSRQQSAHRVEWTLPRHHSGQANLKSITNYPSSMSLSATTASVPYNSCTPCRGEIGAVCLSLRALLTKPLYKIGETLRVPIVLPSMATKLSHRGPCSPEVNRRCVVGHVTLRLTLPAFESIPESLRLGSRHVMSKVMPSYVHYYERRIGAYMRSHNAAGLVSLHYNLYERDVASGCWPVSLHGWMQALIKRFGPETDSFGPEPPLPFDPEEWKRARQCSEVLRREREEALTLSEKGSEGATLHAEKHSGAHCSHSVGSSAYLGGNSPNRVTAAGTMKRSSSANGRPDAAAAPAEAEHSF</sequence>
<feature type="compositionally biased region" description="Low complexity" evidence="1">
    <location>
        <begin position="23"/>
        <end position="41"/>
    </location>
</feature>
<accession>A0A3P3ZJ31</accession>
<feature type="region of interest" description="Disordered" evidence="1">
    <location>
        <begin position="1584"/>
        <end position="1653"/>
    </location>
</feature>
<feature type="compositionally biased region" description="Polar residues" evidence="1">
    <location>
        <begin position="1296"/>
        <end position="1319"/>
    </location>
</feature>
<feature type="domain" description="C2" evidence="3">
    <location>
        <begin position="840"/>
        <end position="961"/>
    </location>
</feature>
<feature type="region of interest" description="Disordered" evidence="1">
    <location>
        <begin position="89"/>
        <end position="132"/>
    </location>
</feature>
<name>A0A3P3ZJ31_LEIBR</name>
<dbReference type="PANTHER" id="PTHR39670:SF4">
    <property type="entry name" value="C2 DOMAIN-CONTAINING PROTEIN"/>
    <property type="match status" value="1"/>
</dbReference>
<dbReference type="InterPro" id="IPR000008">
    <property type="entry name" value="C2_dom"/>
</dbReference>
<feature type="chain" id="PRO_5018223691" evidence="2">
    <location>
        <begin position="20"/>
        <end position="1653"/>
    </location>
</feature>
<dbReference type="InterPro" id="IPR035892">
    <property type="entry name" value="C2_domain_sf"/>
</dbReference>
<reference evidence="4 5" key="1">
    <citation type="submission" date="2018-09" db="EMBL/GenBank/DDBJ databases">
        <authorList>
            <person name="Peiro R."/>
            <person name="Begona"/>
            <person name="Cbmso G."/>
            <person name="Lopez M."/>
            <person name="Gonzalez S."/>
        </authorList>
    </citation>
    <scope>NUCLEOTIDE SEQUENCE [LARGE SCALE GENOMIC DNA]</scope>
</reference>
<feature type="compositionally biased region" description="Basic residues" evidence="1">
    <location>
        <begin position="51"/>
        <end position="60"/>
    </location>
</feature>
<feature type="compositionally biased region" description="Low complexity" evidence="1">
    <location>
        <begin position="1015"/>
        <end position="1026"/>
    </location>
</feature>
<dbReference type="EMBL" id="LS997634">
    <property type="protein sequence ID" value="SYZ70286.1"/>
    <property type="molecule type" value="Genomic_DNA"/>
</dbReference>
<dbReference type="PROSITE" id="PS50004">
    <property type="entry name" value="C2"/>
    <property type="match status" value="2"/>
</dbReference>
<proteinExistence type="predicted"/>
<feature type="region of interest" description="Disordered" evidence="1">
    <location>
        <begin position="997"/>
        <end position="1029"/>
    </location>
</feature>
<dbReference type="Proteomes" id="UP000319462">
    <property type="component" value="Chromosome 35"/>
</dbReference>
<feature type="signal peptide" evidence="2">
    <location>
        <begin position="1"/>
        <end position="19"/>
    </location>
</feature>
<evidence type="ECO:0000256" key="1">
    <source>
        <dbReference type="SAM" id="MobiDB-lite"/>
    </source>
</evidence>